<dbReference type="Proteomes" id="UP001162741">
    <property type="component" value="Chromosome"/>
</dbReference>
<gene>
    <name evidence="1" type="ORF">MKQ68_21405</name>
</gene>
<evidence type="ECO:0000313" key="1">
    <source>
        <dbReference type="EMBL" id="UYQ92640.1"/>
    </source>
</evidence>
<organism evidence="1 2">
    <name type="scientific">Chitinophaga horti</name>
    <dbReference type="NCBI Taxonomy" id="2920382"/>
    <lineage>
        <taxon>Bacteria</taxon>
        <taxon>Pseudomonadati</taxon>
        <taxon>Bacteroidota</taxon>
        <taxon>Chitinophagia</taxon>
        <taxon>Chitinophagales</taxon>
        <taxon>Chitinophagaceae</taxon>
        <taxon>Chitinophaga</taxon>
    </lineage>
</organism>
<sequence>MENYTLYSHKTGFDEIVEKVKAAFPKERPFVGEEDGSQIIILDIKGGFLSLNKRLKISYRQRATPSFNLEEVSCPLSRQLSGMYNYVSSLPATNERVQGLLLQKIKTINSEFSFSVEPKLTSELSKLLADLSHSFDAFIFATTPKGRSQEQQFLDKDMNLVMDTNGKCGDVELKIEIEAAYLDKEVPVTPEIQERKERSEAFLRSRGIKINTWLPYTESESDIVLRSREQVIDRVYALAAITAKAEGVEPARLQNFLDEYEIKNFSPEEQRIINTRDLEDQDAINSMWRYESLNVMLWALGLIKELKYPSEVIDVPAVLDLVLEQSRLSLEGKAQLRSKAEILEELDKIYRMNWACVDARLNGQEPGGHMNPSVVYERHYSLNWLTCYADADWDDVSTDT</sequence>
<proteinExistence type="predicted"/>
<evidence type="ECO:0000313" key="2">
    <source>
        <dbReference type="Proteomes" id="UP001162741"/>
    </source>
</evidence>
<dbReference type="Pfam" id="PF14094">
    <property type="entry name" value="DUF4272"/>
    <property type="match status" value="1"/>
</dbReference>
<dbReference type="InterPro" id="IPR025368">
    <property type="entry name" value="DUF4272"/>
</dbReference>
<reference evidence="1" key="1">
    <citation type="submission" date="2022-10" db="EMBL/GenBank/DDBJ databases">
        <title>Chitinophaga sp. nov., isolated from soil.</title>
        <authorList>
            <person name="Jeon C.O."/>
        </authorList>
    </citation>
    <scope>NUCLEOTIDE SEQUENCE</scope>
    <source>
        <strain evidence="1">R8</strain>
    </source>
</reference>
<accession>A0ABY6IZ41</accession>
<protein>
    <submittedName>
        <fullName evidence="1">DUF4272 domain-containing protein</fullName>
    </submittedName>
</protein>
<keyword evidence="2" id="KW-1185">Reference proteome</keyword>
<dbReference type="EMBL" id="CP107006">
    <property type="protein sequence ID" value="UYQ92640.1"/>
    <property type="molecule type" value="Genomic_DNA"/>
</dbReference>
<dbReference type="RefSeq" id="WP_264280874.1">
    <property type="nucleotide sequence ID" value="NZ_CP107006.1"/>
</dbReference>
<name>A0ABY6IZ41_9BACT</name>